<reference evidence="1 2" key="1">
    <citation type="journal article" date="2023" name="Science">
        <title>Complex scaffold remodeling in plant triterpene biosynthesis.</title>
        <authorList>
            <person name="De La Pena R."/>
            <person name="Hodgson H."/>
            <person name="Liu J.C."/>
            <person name="Stephenson M.J."/>
            <person name="Martin A.C."/>
            <person name="Owen C."/>
            <person name="Harkess A."/>
            <person name="Leebens-Mack J."/>
            <person name="Jimenez L.E."/>
            <person name="Osbourn A."/>
            <person name="Sattely E.S."/>
        </authorList>
    </citation>
    <scope>NUCLEOTIDE SEQUENCE [LARGE SCALE GENOMIC DNA]</scope>
    <source>
        <strain evidence="2">cv. JPN11</strain>
        <tissue evidence="1">Leaf</tissue>
    </source>
</reference>
<proteinExistence type="predicted"/>
<gene>
    <name evidence="1" type="ORF">OWV82_019612</name>
</gene>
<keyword evidence="2" id="KW-1185">Reference proteome</keyword>
<name>A0ACC1X485_MELAZ</name>
<organism evidence="1 2">
    <name type="scientific">Melia azedarach</name>
    <name type="common">Chinaberry tree</name>
    <dbReference type="NCBI Taxonomy" id="155640"/>
    <lineage>
        <taxon>Eukaryota</taxon>
        <taxon>Viridiplantae</taxon>
        <taxon>Streptophyta</taxon>
        <taxon>Embryophyta</taxon>
        <taxon>Tracheophyta</taxon>
        <taxon>Spermatophyta</taxon>
        <taxon>Magnoliopsida</taxon>
        <taxon>eudicotyledons</taxon>
        <taxon>Gunneridae</taxon>
        <taxon>Pentapetalae</taxon>
        <taxon>rosids</taxon>
        <taxon>malvids</taxon>
        <taxon>Sapindales</taxon>
        <taxon>Meliaceae</taxon>
        <taxon>Melia</taxon>
    </lineage>
</organism>
<accession>A0ACC1X485</accession>
<dbReference type="Proteomes" id="UP001164539">
    <property type="component" value="Chromosome 11"/>
</dbReference>
<comment type="caution">
    <text evidence="1">The sequence shown here is derived from an EMBL/GenBank/DDBJ whole genome shotgun (WGS) entry which is preliminary data.</text>
</comment>
<evidence type="ECO:0000313" key="1">
    <source>
        <dbReference type="EMBL" id="KAJ4705883.1"/>
    </source>
</evidence>
<sequence length="516" mass="58947">MGVVTVSSSAARSPLGLSTKYTQRSTPKRPLIVAFKADKTNNTALVAPQEQIPLPIEVPKKKQKRLGKGSKSLKRVKAVSIDEASPCSLDVDYNEAAAKLENIYKLSPAIKTSDVEDTNGAVKRGRRHRRKRTSEGDEKADDGNSKRVVRNLVKKPKRLSLDKRIELRKNKDEEVVTKIRKKMDRKNEQEKIETLVRDYSSSTDLVSLDWKKMKIPPVLSSTEHSWLFKLMQPMKALLQIKEHLQKDLGREPTDGELAEATKMNVVQVRKCLEVGRAARNKLIKHNLRLVLFVMNKYFQDFANGPKFQDLCQAGVKGLITAIDRFEPKRRFRLSTYGLFWIRHAIIRSMTVSSFTRVPFGLESVRVEIQRAKLDLLFELQRLPTEEEIIQKVGISPERYREVMKASKPILSLHSRHAVTQEEFIKGITDVDGVENDNQRQPALLRLALDDVLDSLKPKESLVIRQRYGLDGKGDRTLGEIAGNLNISREMVRKHEVKALMKLKHPTRVDYLRQHMA</sequence>
<evidence type="ECO:0000313" key="2">
    <source>
        <dbReference type="Proteomes" id="UP001164539"/>
    </source>
</evidence>
<protein>
    <submittedName>
        <fullName evidence="1">RNA polymerase sigma factor</fullName>
    </submittedName>
</protein>
<dbReference type="EMBL" id="CM051404">
    <property type="protein sequence ID" value="KAJ4705883.1"/>
    <property type="molecule type" value="Genomic_DNA"/>
</dbReference>